<protein>
    <submittedName>
        <fullName evidence="2">Uncharacterized protein</fullName>
    </submittedName>
</protein>
<proteinExistence type="predicted"/>
<gene>
    <name evidence="2" type="ORF">TBIB3V08_LOCUS8804</name>
</gene>
<evidence type="ECO:0000313" key="2">
    <source>
        <dbReference type="EMBL" id="CAD7446474.1"/>
    </source>
</evidence>
<organism evidence="2">
    <name type="scientific">Timema bartmani</name>
    <dbReference type="NCBI Taxonomy" id="61472"/>
    <lineage>
        <taxon>Eukaryota</taxon>
        <taxon>Metazoa</taxon>
        <taxon>Ecdysozoa</taxon>
        <taxon>Arthropoda</taxon>
        <taxon>Hexapoda</taxon>
        <taxon>Insecta</taxon>
        <taxon>Pterygota</taxon>
        <taxon>Neoptera</taxon>
        <taxon>Polyneoptera</taxon>
        <taxon>Phasmatodea</taxon>
        <taxon>Timematodea</taxon>
        <taxon>Timematoidea</taxon>
        <taxon>Timematidae</taxon>
        <taxon>Timema</taxon>
    </lineage>
</organism>
<feature type="compositionally biased region" description="Polar residues" evidence="1">
    <location>
        <begin position="89"/>
        <end position="99"/>
    </location>
</feature>
<name>A0A7R9F603_9NEOP</name>
<feature type="compositionally biased region" description="Acidic residues" evidence="1">
    <location>
        <begin position="34"/>
        <end position="46"/>
    </location>
</feature>
<feature type="region of interest" description="Disordered" evidence="1">
    <location>
        <begin position="1"/>
        <end position="99"/>
    </location>
</feature>
<sequence length="99" mass="10844">MDSEQSGSSRSLRPRAIRLTDTEVASTLEGWLQNEEDGDFSGESDNDEHFVIETAQSDSDSECNLSDTDLETVPKQSEDLEHDAGTPASDASHSRSGYY</sequence>
<accession>A0A7R9F603</accession>
<feature type="compositionally biased region" description="Polar residues" evidence="1">
    <location>
        <begin position="54"/>
        <end position="67"/>
    </location>
</feature>
<evidence type="ECO:0000256" key="1">
    <source>
        <dbReference type="SAM" id="MobiDB-lite"/>
    </source>
</evidence>
<dbReference type="EMBL" id="OD568042">
    <property type="protein sequence ID" value="CAD7446474.1"/>
    <property type="molecule type" value="Genomic_DNA"/>
</dbReference>
<reference evidence="2" key="1">
    <citation type="submission" date="2020-11" db="EMBL/GenBank/DDBJ databases">
        <authorList>
            <person name="Tran Van P."/>
        </authorList>
    </citation>
    <scope>NUCLEOTIDE SEQUENCE</scope>
</reference>
<feature type="compositionally biased region" description="Polar residues" evidence="1">
    <location>
        <begin position="1"/>
        <end position="11"/>
    </location>
</feature>
<dbReference type="AlphaFoldDB" id="A0A7R9F603"/>